<organism evidence="1">
    <name type="scientific">Virus NIOZ-UU157</name>
    <dbReference type="NCBI Taxonomy" id="2763269"/>
    <lineage>
        <taxon>Viruses</taxon>
    </lineage>
</organism>
<gene>
    <name evidence="1" type="ORF">NIOZUU157_00262</name>
</gene>
<proteinExistence type="predicted"/>
<name>A0A7S9SUP3_9VIRU</name>
<sequence>MATLRKLVSDVRSTHKILSTDALITDRAIASEVKNNALVLIKRETNLRRLWASDTLFTTIPCLEMVEVPISECCEYADPCTVARTKFKLPRISEGNYQYVIQGVYSINAMGGKGKKLKEITVNRYLNTLKLRIIKKESYFWISNGYLYVSNPLLKSIRLVALFEEDVPNEIMYPDCECGTDYSLEDLCKNPLDKEYAIPGYLEQQALAMTSTKLLSTYFQIKTDMSNEGIDGQASNAQPTN</sequence>
<reference evidence="1" key="1">
    <citation type="submission" date="2020-08" db="EMBL/GenBank/DDBJ databases">
        <title>Bridging the membrane lipid divide: bacteria of the FCB group superphylum have the potential to synthesize archaeal ether lipids.</title>
        <authorList>
            <person name="Villanueva L."/>
            <person name="von Meijenfeldt F.A.B."/>
            <person name="Westbye A.B."/>
            <person name="Yadav S."/>
            <person name="Hopmans E.C."/>
            <person name="Dutilh B.E."/>
            <person name="Sinninghe Damste J.S."/>
        </authorList>
    </citation>
    <scope>NUCLEOTIDE SEQUENCE</scope>
    <source>
        <strain evidence="1">NIOZ-UU157</strain>
    </source>
</reference>
<accession>A0A7S9SUP3</accession>
<protein>
    <submittedName>
        <fullName evidence="1">Uncharacterized protein</fullName>
    </submittedName>
</protein>
<dbReference type="Pfam" id="PF25702">
    <property type="entry name" value="CrAss_Ring_2"/>
    <property type="match status" value="1"/>
</dbReference>
<evidence type="ECO:0000313" key="1">
    <source>
        <dbReference type="EMBL" id="QPI16371.1"/>
    </source>
</evidence>
<dbReference type="InterPro" id="IPR057878">
    <property type="entry name" value="CrAss_Ring_2"/>
</dbReference>
<dbReference type="EMBL" id="MW030560">
    <property type="protein sequence ID" value="QPI16371.1"/>
    <property type="molecule type" value="Genomic_DNA"/>
</dbReference>